<organism evidence="1 2">
    <name type="scientific">Symbiodinium microadriaticum</name>
    <name type="common">Dinoflagellate</name>
    <name type="synonym">Zooxanthella microadriatica</name>
    <dbReference type="NCBI Taxonomy" id="2951"/>
    <lineage>
        <taxon>Eukaryota</taxon>
        <taxon>Sar</taxon>
        <taxon>Alveolata</taxon>
        <taxon>Dinophyceae</taxon>
        <taxon>Suessiales</taxon>
        <taxon>Symbiodiniaceae</taxon>
        <taxon>Symbiodinium</taxon>
    </lineage>
</organism>
<evidence type="ECO:0000313" key="1">
    <source>
        <dbReference type="EMBL" id="OLP75500.1"/>
    </source>
</evidence>
<gene>
    <name evidence="1" type="ORF">AK812_SmicGene44688</name>
</gene>
<proteinExistence type="predicted"/>
<comment type="caution">
    <text evidence="1">The sequence shown here is derived from an EMBL/GenBank/DDBJ whole genome shotgun (WGS) entry which is preliminary data.</text>
</comment>
<name>A0A1Q9BY46_SYMMI</name>
<protein>
    <submittedName>
        <fullName evidence="1">Uncharacterized protein</fullName>
    </submittedName>
</protein>
<dbReference type="Proteomes" id="UP000186817">
    <property type="component" value="Unassembled WGS sequence"/>
</dbReference>
<sequence length="115" mass="12938">MHGGCRYRKMCDSQYASVENSSGLFDANGQPFSIPAHCIRYDDVVVEDYSRTPAIRLRNDCLYPVTVEAARVALSAGEDKILGSRLRCYCTQQIAKDTFLRIPGYYDKTENEAAE</sequence>
<keyword evidence="2" id="KW-1185">Reference proteome</keyword>
<reference evidence="1 2" key="1">
    <citation type="submission" date="2016-02" db="EMBL/GenBank/DDBJ databases">
        <title>Genome analysis of coral dinoflagellate symbionts highlights evolutionary adaptations to a symbiotic lifestyle.</title>
        <authorList>
            <person name="Aranda M."/>
            <person name="Li Y."/>
            <person name="Liew Y.J."/>
            <person name="Baumgarten S."/>
            <person name="Simakov O."/>
            <person name="Wilson M."/>
            <person name="Piel J."/>
            <person name="Ashoor H."/>
            <person name="Bougouffa S."/>
            <person name="Bajic V.B."/>
            <person name="Ryu T."/>
            <person name="Ravasi T."/>
            <person name="Bayer T."/>
            <person name="Micklem G."/>
            <person name="Kim H."/>
            <person name="Bhak J."/>
            <person name="Lajeunesse T.C."/>
            <person name="Voolstra C.R."/>
        </authorList>
    </citation>
    <scope>NUCLEOTIDE SEQUENCE [LARGE SCALE GENOMIC DNA]</scope>
    <source>
        <strain evidence="1 2">CCMP2467</strain>
    </source>
</reference>
<feature type="non-terminal residue" evidence="1">
    <location>
        <position position="115"/>
    </location>
</feature>
<dbReference type="AlphaFoldDB" id="A0A1Q9BY46"/>
<evidence type="ECO:0000313" key="2">
    <source>
        <dbReference type="Proteomes" id="UP000186817"/>
    </source>
</evidence>
<dbReference type="EMBL" id="LSRX01002441">
    <property type="protein sequence ID" value="OLP75500.1"/>
    <property type="molecule type" value="Genomic_DNA"/>
</dbReference>
<accession>A0A1Q9BY46</accession>